<reference evidence="3" key="1">
    <citation type="journal article" date="2019" name="Int. J. Syst. Evol. Microbiol.">
        <title>The Global Catalogue of Microorganisms (GCM) 10K type strain sequencing project: providing services to taxonomists for standard genome sequencing and annotation.</title>
        <authorList>
            <consortium name="The Broad Institute Genomics Platform"/>
            <consortium name="The Broad Institute Genome Sequencing Center for Infectious Disease"/>
            <person name="Wu L."/>
            <person name="Ma J."/>
        </authorList>
    </citation>
    <scope>NUCLEOTIDE SEQUENCE [LARGE SCALE GENOMIC DNA]</scope>
    <source>
        <strain evidence="3">KACC 12597</strain>
    </source>
</reference>
<feature type="chain" id="PRO_5045851494" description="Carboxypeptidase regulatory-like domain-containing protein" evidence="1">
    <location>
        <begin position="31"/>
        <end position="146"/>
    </location>
</feature>
<dbReference type="RefSeq" id="WP_386021802.1">
    <property type="nucleotide sequence ID" value="NZ_JBHUHX010000002.1"/>
</dbReference>
<evidence type="ECO:0000256" key="1">
    <source>
        <dbReference type="SAM" id="SignalP"/>
    </source>
</evidence>
<sequence>MTDLFMKQRYGFAATILMAALLSPTTAAIAADPSAVPPAQTQNGITYVTGGIGQPESTAMESAASQYDLMMTFARDDGAFVSDVQVSISDQQGAPVLDLVSGPILLIDLPDGTYKIQASFEGTPKIRTVTVGARHQRLAYTWPKGE</sequence>
<proteinExistence type="predicted"/>
<evidence type="ECO:0008006" key="4">
    <source>
        <dbReference type="Google" id="ProtNLM"/>
    </source>
</evidence>
<keyword evidence="3" id="KW-1185">Reference proteome</keyword>
<keyword evidence="1" id="KW-0732">Signal</keyword>
<gene>
    <name evidence="2" type="ORF">ACFSJC_00785</name>
</gene>
<dbReference type="EMBL" id="JBHUHX010000002">
    <property type="protein sequence ID" value="MFD2110373.1"/>
    <property type="molecule type" value="Genomic_DNA"/>
</dbReference>
<dbReference type="Proteomes" id="UP001597337">
    <property type="component" value="Unassembled WGS sequence"/>
</dbReference>
<protein>
    <recommendedName>
        <fullName evidence="4">Carboxypeptidase regulatory-like domain-containing protein</fullName>
    </recommendedName>
</protein>
<name>A0ABW4Y3C9_9GAMM</name>
<accession>A0ABW4Y3C9</accession>
<evidence type="ECO:0000313" key="2">
    <source>
        <dbReference type="EMBL" id="MFD2110373.1"/>
    </source>
</evidence>
<organism evidence="2 3">
    <name type="scientific">Thiorhodococcus fuscus</name>
    <dbReference type="NCBI Taxonomy" id="527200"/>
    <lineage>
        <taxon>Bacteria</taxon>
        <taxon>Pseudomonadati</taxon>
        <taxon>Pseudomonadota</taxon>
        <taxon>Gammaproteobacteria</taxon>
        <taxon>Chromatiales</taxon>
        <taxon>Chromatiaceae</taxon>
        <taxon>Thiorhodococcus</taxon>
    </lineage>
</organism>
<feature type="signal peptide" evidence="1">
    <location>
        <begin position="1"/>
        <end position="30"/>
    </location>
</feature>
<comment type="caution">
    <text evidence="2">The sequence shown here is derived from an EMBL/GenBank/DDBJ whole genome shotgun (WGS) entry which is preliminary data.</text>
</comment>
<evidence type="ECO:0000313" key="3">
    <source>
        <dbReference type="Proteomes" id="UP001597337"/>
    </source>
</evidence>